<protein>
    <submittedName>
        <fullName evidence="1">Phosphoribosyl-ATP pyrophosphohydrolase</fullName>
    </submittedName>
</protein>
<evidence type="ECO:0000313" key="1">
    <source>
        <dbReference type="EMBL" id="MBD8890321.1"/>
    </source>
</evidence>
<dbReference type="Gene3D" id="1.10.287.1080">
    <property type="entry name" value="MazG-like"/>
    <property type="match status" value="1"/>
</dbReference>
<reference evidence="2" key="1">
    <citation type="submission" date="2020-09" db="EMBL/GenBank/DDBJ databases">
        <title>The genome sequence of strain Labrenzia suaedae 4C16A.</title>
        <authorList>
            <person name="Liu Y."/>
        </authorList>
    </citation>
    <scope>NUCLEOTIDE SEQUENCE [LARGE SCALE GENOMIC DNA]</scope>
    <source>
        <strain evidence="2">4C16A</strain>
    </source>
</reference>
<organism evidence="1 2">
    <name type="scientific">Roseibium litorale</name>
    <dbReference type="NCBI Taxonomy" id="2803841"/>
    <lineage>
        <taxon>Bacteria</taxon>
        <taxon>Pseudomonadati</taxon>
        <taxon>Pseudomonadota</taxon>
        <taxon>Alphaproteobacteria</taxon>
        <taxon>Hyphomicrobiales</taxon>
        <taxon>Stappiaceae</taxon>
        <taxon>Roseibium</taxon>
    </lineage>
</organism>
<evidence type="ECO:0000313" key="2">
    <source>
        <dbReference type="Proteomes" id="UP000632063"/>
    </source>
</evidence>
<dbReference type="Proteomes" id="UP000632063">
    <property type="component" value="Unassembled WGS sequence"/>
</dbReference>
<keyword evidence="2" id="KW-1185">Reference proteome</keyword>
<accession>A0ABR9CJ38</accession>
<dbReference type="EMBL" id="JACYXI010000001">
    <property type="protein sequence ID" value="MBD8890321.1"/>
    <property type="molecule type" value="Genomic_DNA"/>
</dbReference>
<name>A0ABR9CJ38_9HYPH</name>
<reference evidence="1 2" key="2">
    <citation type="journal article" date="2021" name="Int. J. Syst. Evol. Microbiol.">
        <title>Roseibium litorale sp. nov., isolated from a tidal flat sediment and proposal for the reclassification of Labrenzia polysiphoniae as Roseibium polysiphoniae comb. nov.</title>
        <authorList>
            <person name="Liu Y."/>
            <person name="Pei T."/>
            <person name="Du J."/>
            <person name="Chao M."/>
            <person name="Deng M.R."/>
            <person name="Zhu H."/>
        </authorList>
    </citation>
    <scope>NUCLEOTIDE SEQUENCE [LARGE SCALE GENOMIC DNA]</scope>
    <source>
        <strain evidence="1 2">4C16A</strain>
    </source>
</reference>
<gene>
    <name evidence="1" type="ORF">IG616_02085</name>
</gene>
<sequence>MTSDNLSDLSRQICEVSDIYADRFGISRSPSWFLAKLTEELGELVAADLKCEGNGRTAEQSAEGLVNSRAEEAADLFAHLLLFCRDRGIDLETALARKWFKYLGQDTERIPGTETESQSRQR</sequence>
<proteinExistence type="predicted"/>
<comment type="caution">
    <text evidence="1">The sequence shown here is derived from an EMBL/GenBank/DDBJ whole genome shotgun (WGS) entry which is preliminary data.</text>
</comment>
<dbReference type="RefSeq" id="WP_192145914.1">
    <property type="nucleotide sequence ID" value="NZ_JACYXI010000001.1"/>
</dbReference>
<dbReference type="SUPFAM" id="SSF101386">
    <property type="entry name" value="all-alpha NTP pyrophosphatases"/>
    <property type="match status" value="1"/>
</dbReference>